<keyword evidence="1" id="KW-0472">Membrane</keyword>
<feature type="transmembrane region" description="Helical" evidence="1">
    <location>
        <begin position="267"/>
        <end position="286"/>
    </location>
</feature>
<keyword evidence="4" id="KW-1185">Reference proteome</keyword>
<feature type="transmembrane region" description="Helical" evidence="1">
    <location>
        <begin position="212"/>
        <end position="232"/>
    </location>
</feature>
<evidence type="ECO:0000313" key="4">
    <source>
        <dbReference type="Proteomes" id="UP000602647"/>
    </source>
</evidence>
<name>A0A923ST24_9FIRM</name>
<comment type="caution">
    <text evidence="3">The sequence shown here is derived from an EMBL/GenBank/DDBJ whole genome shotgun (WGS) entry which is preliminary data.</text>
</comment>
<keyword evidence="1" id="KW-1133">Transmembrane helix</keyword>
<keyword evidence="1" id="KW-0812">Transmembrane</keyword>
<accession>A0A923ST24</accession>
<dbReference type="Proteomes" id="UP000602647">
    <property type="component" value="Unassembled WGS sequence"/>
</dbReference>
<protein>
    <submittedName>
        <fullName evidence="3">Uncharacterized protein</fullName>
    </submittedName>
</protein>
<feature type="transmembrane region" description="Helical" evidence="1">
    <location>
        <begin position="181"/>
        <end position="205"/>
    </location>
</feature>
<dbReference type="AlphaFoldDB" id="A0A923ST24"/>
<dbReference type="EMBL" id="JACRYT010000023">
    <property type="protein sequence ID" value="MBC6680984.1"/>
    <property type="molecule type" value="Genomic_DNA"/>
</dbReference>
<proteinExistence type="predicted"/>
<reference evidence="3" key="1">
    <citation type="submission" date="2020-08" db="EMBL/GenBank/DDBJ databases">
        <title>Genome public.</title>
        <authorList>
            <person name="Liu C."/>
            <person name="Sun Q."/>
        </authorList>
    </citation>
    <scope>NUCLEOTIDE SEQUENCE</scope>
    <source>
        <strain evidence="3">BX12</strain>
    </source>
</reference>
<evidence type="ECO:0000313" key="3">
    <source>
        <dbReference type="EMBL" id="MBC6680984.1"/>
    </source>
</evidence>
<evidence type="ECO:0000256" key="2">
    <source>
        <dbReference type="SAM" id="SignalP"/>
    </source>
</evidence>
<feature type="chain" id="PRO_5038920155" evidence="2">
    <location>
        <begin position="25"/>
        <end position="291"/>
    </location>
</feature>
<evidence type="ECO:0000256" key="1">
    <source>
        <dbReference type="SAM" id="Phobius"/>
    </source>
</evidence>
<dbReference type="PROSITE" id="PS51257">
    <property type="entry name" value="PROKAR_LIPOPROTEIN"/>
    <property type="match status" value="1"/>
</dbReference>
<dbReference type="RefSeq" id="WP_187304082.1">
    <property type="nucleotide sequence ID" value="NZ_JACRYT010000023.1"/>
</dbReference>
<gene>
    <name evidence="3" type="ORF">H9L42_14265</name>
</gene>
<keyword evidence="2" id="KW-0732">Signal</keyword>
<feature type="signal peptide" evidence="2">
    <location>
        <begin position="1"/>
        <end position="24"/>
    </location>
</feature>
<organism evidence="3 4">
    <name type="scientific">Zhenpiania hominis</name>
    <dbReference type="NCBI Taxonomy" id="2763644"/>
    <lineage>
        <taxon>Bacteria</taxon>
        <taxon>Bacillati</taxon>
        <taxon>Bacillota</taxon>
        <taxon>Clostridia</taxon>
        <taxon>Peptostreptococcales</taxon>
        <taxon>Anaerovoracaceae</taxon>
        <taxon>Zhenpiania</taxon>
    </lineage>
</organism>
<sequence length="291" mass="31336">MKVLKVFLAVILSFLLLCAQGALMGVIACNEAISSDSIAKAVQETDFTNQISQQALDAASRQADENADEKVSEFLNEAMQTDAASEFIGQYTASAIQSALQGENFSRFTKQDLLDLTDESLDELSAESGLSISDSQKEQVRNYVEENGDELVQDLNSSLPVSQNPMAPNSSQSELSQAQTFLGSSMQLVLAAICLILGIMLIMLFWGSKLGFIWWAVVSFLAGAVCLLAANADAHLTDFVRSMADESDAVSRLAAQIISEGLQFSGFAALILTAVLIVICLLCRLLSRKRA</sequence>